<evidence type="ECO:0000313" key="7">
    <source>
        <dbReference type="Proteomes" id="UP000482487"/>
    </source>
</evidence>
<dbReference type="InterPro" id="IPR005119">
    <property type="entry name" value="LysR_subst-bd"/>
</dbReference>
<evidence type="ECO:0000256" key="2">
    <source>
        <dbReference type="ARBA" id="ARBA00023015"/>
    </source>
</evidence>
<evidence type="ECO:0000256" key="4">
    <source>
        <dbReference type="ARBA" id="ARBA00023163"/>
    </source>
</evidence>
<dbReference type="PROSITE" id="PS50931">
    <property type="entry name" value="HTH_LYSR"/>
    <property type="match status" value="1"/>
</dbReference>
<dbReference type="Gene3D" id="3.40.190.290">
    <property type="match status" value="1"/>
</dbReference>
<evidence type="ECO:0000313" key="6">
    <source>
        <dbReference type="EMBL" id="MYL83590.1"/>
    </source>
</evidence>
<dbReference type="SUPFAM" id="SSF53850">
    <property type="entry name" value="Periplasmic binding protein-like II"/>
    <property type="match status" value="1"/>
</dbReference>
<dbReference type="PRINTS" id="PR00039">
    <property type="entry name" value="HTHLYSR"/>
</dbReference>
<gene>
    <name evidence="6" type="ORF">GTA51_10685</name>
</gene>
<dbReference type="PANTHER" id="PTHR30126">
    <property type="entry name" value="HTH-TYPE TRANSCRIPTIONAL REGULATOR"/>
    <property type="match status" value="1"/>
</dbReference>
<dbReference type="InterPro" id="IPR000847">
    <property type="entry name" value="LysR_HTH_N"/>
</dbReference>
<dbReference type="InterPro" id="IPR036388">
    <property type="entry name" value="WH-like_DNA-bd_sf"/>
</dbReference>
<dbReference type="Proteomes" id="UP000482487">
    <property type="component" value="Unassembled WGS sequence"/>
</dbReference>
<dbReference type="Pfam" id="PF00126">
    <property type="entry name" value="HTH_1"/>
    <property type="match status" value="1"/>
</dbReference>
<sequence>MHMLDPWQLRTFLAAVAAASFRRAAQELALSPSTVTAQIKALEQTVGAQLFARTGNRVTVTEHGRRLAGYARRLLDLEAETRQRLAADCDEPATLTVRLSESLGRVLVPAILPAFRRRFPGLPLTLTTHSRQGLVRDLRQGGVDCGIVLGEPYVAQGVAMTVIHREPLVAVVAPGDGLAGRGRIGPADLAGREVLLTRHVWSNRDRITRALDRAGVAPAAVTESSSLEILLRCAAAGQGVALAPRLAVAEEARAGRLALLAWDDAPLFAAVTVMELAGRVSGAAQCAFLDLVRQQLANDASGLSLP</sequence>
<comment type="similarity">
    <text evidence="1">Belongs to the LysR transcriptional regulatory family.</text>
</comment>
<keyword evidence="3" id="KW-0238">DNA-binding</keyword>
<name>A0A7C9MFL5_9BACT</name>
<dbReference type="OrthoDB" id="5317428at2"/>
<keyword evidence="7" id="KW-1185">Reference proteome</keyword>
<evidence type="ECO:0000256" key="1">
    <source>
        <dbReference type="ARBA" id="ARBA00009437"/>
    </source>
</evidence>
<dbReference type="EMBL" id="WVUD01000017">
    <property type="protein sequence ID" value="MYL83590.1"/>
    <property type="molecule type" value="Genomic_DNA"/>
</dbReference>
<dbReference type="Pfam" id="PF03466">
    <property type="entry name" value="LysR_substrate"/>
    <property type="match status" value="1"/>
</dbReference>
<keyword evidence="4" id="KW-0804">Transcription</keyword>
<dbReference type="AlphaFoldDB" id="A0A7C9MFL5"/>
<accession>A0A7C9MFL5</accession>
<organism evidence="6 7">
    <name type="scientific">Solidesulfovibrio aerotolerans</name>
    <dbReference type="NCBI Taxonomy" id="295255"/>
    <lineage>
        <taxon>Bacteria</taxon>
        <taxon>Pseudomonadati</taxon>
        <taxon>Thermodesulfobacteriota</taxon>
        <taxon>Desulfovibrionia</taxon>
        <taxon>Desulfovibrionales</taxon>
        <taxon>Desulfovibrionaceae</taxon>
        <taxon>Solidesulfovibrio</taxon>
    </lineage>
</organism>
<dbReference type="InterPro" id="IPR036390">
    <property type="entry name" value="WH_DNA-bd_sf"/>
</dbReference>
<reference evidence="6 7" key="1">
    <citation type="submission" date="2020-01" db="EMBL/GenBank/DDBJ databases">
        <title>Genome sequence of Desulfovibrio aerotolerans DSM 16695(T).</title>
        <authorList>
            <person name="Karnachuk O."/>
            <person name="Avakyan M."/>
            <person name="Mardanov A."/>
            <person name="Kadnikov V."/>
            <person name="Ravin N."/>
        </authorList>
    </citation>
    <scope>NUCLEOTIDE SEQUENCE [LARGE SCALE GENOMIC DNA]</scope>
    <source>
        <strain evidence="6 7">DSM 16695</strain>
    </source>
</reference>
<feature type="domain" description="HTH lysR-type" evidence="5">
    <location>
        <begin position="4"/>
        <end position="61"/>
    </location>
</feature>
<dbReference type="CDD" id="cd05466">
    <property type="entry name" value="PBP2_LTTR_substrate"/>
    <property type="match status" value="1"/>
</dbReference>
<proteinExistence type="inferred from homology"/>
<protein>
    <submittedName>
        <fullName evidence="6">LysR family transcriptional regulator</fullName>
    </submittedName>
</protein>
<dbReference type="Gene3D" id="1.10.10.10">
    <property type="entry name" value="Winged helix-like DNA-binding domain superfamily/Winged helix DNA-binding domain"/>
    <property type="match status" value="1"/>
</dbReference>
<evidence type="ECO:0000256" key="3">
    <source>
        <dbReference type="ARBA" id="ARBA00023125"/>
    </source>
</evidence>
<keyword evidence="2" id="KW-0805">Transcription regulation</keyword>
<dbReference type="SUPFAM" id="SSF46785">
    <property type="entry name" value="Winged helix' DNA-binding domain"/>
    <property type="match status" value="1"/>
</dbReference>
<evidence type="ECO:0000259" key="5">
    <source>
        <dbReference type="PROSITE" id="PS50931"/>
    </source>
</evidence>
<dbReference type="GO" id="GO:0003700">
    <property type="term" value="F:DNA-binding transcription factor activity"/>
    <property type="evidence" value="ECO:0007669"/>
    <property type="project" value="InterPro"/>
</dbReference>
<comment type="caution">
    <text evidence="6">The sequence shown here is derived from an EMBL/GenBank/DDBJ whole genome shotgun (WGS) entry which is preliminary data.</text>
</comment>
<dbReference type="GO" id="GO:0000976">
    <property type="term" value="F:transcription cis-regulatory region binding"/>
    <property type="evidence" value="ECO:0007669"/>
    <property type="project" value="TreeGrafter"/>
</dbReference>
<dbReference type="PANTHER" id="PTHR30126:SF40">
    <property type="entry name" value="HTH-TYPE TRANSCRIPTIONAL REGULATOR GLTR"/>
    <property type="match status" value="1"/>
</dbReference>